<dbReference type="AlphaFoldDB" id="A0A6C0BAZ8"/>
<feature type="region of interest" description="Disordered" evidence="1">
    <location>
        <begin position="1"/>
        <end position="36"/>
    </location>
</feature>
<feature type="compositionally biased region" description="Basic residues" evidence="1">
    <location>
        <begin position="1"/>
        <end position="12"/>
    </location>
</feature>
<sequence length="72" mass="8689">MTLTKRQRRKAVRGWDWDKSPTPPQQPLRSSFTSKRIPRQHFVRRRRTSVPALIGRAHTMGGKRTRRRKRRN</sequence>
<reference evidence="2" key="1">
    <citation type="journal article" date="2020" name="Nature">
        <title>Giant virus diversity and host interactions through global metagenomics.</title>
        <authorList>
            <person name="Schulz F."/>
            <person name="Roux S."/>
            <person name="Paez-Espino D."/>
            <person name="Jungbluth S."/>
            <person name="Walsh D.A."/>
            <person name="Denef V.J."/>
            <person name="McMahon K.D."/>
            <person name="Konstantinidis K.T."/>
            <person name="Eloe-Fadrosh E.A."/>
            <person name="Kyrpides N.C."/>
            <person name="Woyke T."/>
        </authorList>
    </citation>
    <scope>NUCLEOTIDE SEQUENCE</scope>
    <source>
        <strain evidence="2">GVMAG-M-3300010158-59</strain>
    </source>
</reference>
<dbReference type="EMBL" id="MN739103">
    <property type="protein sequence ID" value="QHS88901.1"/>
    <property type="molecule type" value="Genomic_DNA"/>
</dbReference>
<name>A0A6C0BAZ8_9ZZZZ</name>
<accession>A0A6C0BAZ8</accession>
<proteinExistence type="predicted"/>
<evidence type="ECO:0000256" key="1">
    <source>
        <dbReference type="SAM" id="MobiDB-lite"/>
    </source>
</evidence>
<organism evidence="2">
    <name type="scientific">viral metagenome</name>
    <dbReference type="NCBI Taxonomy" id="1070528"/>
    <lineage>
        <taxon>unclassified sequences</taxon>
        <taxon>metagenomes</taxon>
        <taxon>organismal metagenomes</taxon>
    </lineage>
</organism>
<evidence type="ECO:0000313" key="2">
    <source>
        <dbReference type="EMBL" id="QHS88901.1"/>
    </source>
</evidence>
<protein>
    <submittedName>
        <fullName evidence="2">Uncharacterized protein</fullName>
    </submittedName>
</protein>